<sequence length="153" mass="17368">MATISTTLSLQNREASRSRTELIEARTETNQKNEDHLLEKEAAILDADARTEAISLEAVENFKKSSAHRREIQNYVQEAYNKLFDAEARDLKRRCLEEDFVRGYLKGRKAGVTIEGLSPSQASEDSSPDLDDEDVESELRKDFSSDDEKVEIV</sequence>
<feature type="region of interest" description="Disordered" evidence="1">
    <location>
        <begin position="113"/>
        <end position="153"/>
    </location>
</feature>
<reference evidence="2 3" key="1">
    <citation type="journal article" date="2021" name="Hortic Res">
        <title>Chromosome-scale assembly of the Dendrobium chrysotoxum genome enhances the understanding of orchid evolution.</title>
        <authorList>
            <person name="Zhang Y."/>
            <person name="Zhang G.Q."/>
            <person name="Zhang D."/>
            <person name="Liu X.D."/>
            <person name="Xu X.Y."/>
            <person name="Sun W.H."/>
            <person name="Yu X."/>
            <person name="Zhu X."/>
            <person name="Wang Z.W."/>
            <person name="Zhao X."/>
            <person name="Zhong W.Y."/>
            <person name="Chen H."/>
            <person name="Yin W.L."/>
            <person name="Huang T."/>
            <person name="Niu S.C."/>
            <person name="Liu Z.J."/>
        </authorList>
    </citation>
    <scope>NUCLEOTIDE SEQUENCE [LARGE SCALE GENOMIC DNA]</scope>
    <source>
        <strain evidence="2">Lindl</strain>
    </source>
</reference>
<comment type="caution">
    <text evidence="2">The sequence shown here is derived from an EMBL/GenBank/DDBJ whole genome shotgun (WGS) entry which is preliminary data.</text>
</comment>
<dbReference type="EMBL" id="JAGFBR010000012">
    <property type="protein sequence ID" value="KAH0457902.1"/>
    <property type="molecule type" value="Genomic_DNA"/>
</dbReference>
<feature type="compositionally biased region" description="Acidic residues" evidence="1">
    <location>
        <begin position="126"/>
        <end position="136"/>
    </location>
</feature>
<evidence type="ECO:0000313" key="3">
    <source>
        <dbReference type="Proteomes" id="UP000775213"/>
    </source>
</evidence>
<gene>
    <name evidence="2" type="ORF">IEQ34_013217</name>
</gene>
<evidence type="ECO:0000313" key="2">
    <source>
        <dbReference type="EMBL" id="KAH0457902.1"/>
    </source>
</evidence>
<keyword evidence="3" id="KW-1185">Reference proteome</keyword>
<feature type="compositionally biased region" description="Basic and acidic residues" evidence="1">
    <location>
        <begin position="137"/>
        <end position="153"/>
    </location>
</feature>
<proteinExistence type="predicted"/>
<dbReference type="AlphaFoldDB" id="A0AAV7GNP0"/>
<organism evidence="2 3">
    <name type="scientific">Dendrobium chrysotoxum</name>
    <name type="common">Orchid</name>
    <dbReference type="NCBI Taxonomy" id="161865"/>
    <lineage>
        <taxon>Eukaryota</taxon>
        <taxon>Viridiplantae</taxon>
        <taxon>Streptophyta</taxon>
        <taxon>Embryophyta</taxon>
        <taxon>Tracheophyta</taxon>
        <taxon>Spermatophyta</taxon>
        <taxon>Magnoliopsida</taxon>
        <taxon>Liliopsida</taxon>
        <taxon>Asparagales</taxon>
        <taxon>Orchidaceae</taxon>
        <taxon>Epidendroideae</taxon>
        <taxon>Malaxideae</taxon>
        <taxon>Dendrobiinae</taxon>
        <taxon>Dendrobium</taxon>
    </lineage>
</organism>
<evidence type="ECO:0000256" key="1">
    <source>
        <dbReference type="SAM" id="MobiDB-lite"/>
    </source>
</evidence>
<accession>A0AAV7GNP0</accession>
<dbReference type="Proteomes" id="UP000775213">
    <property type="component" value="Unassembled WGS sequence"/>
</dbReference>
<protein>
    <submittedName>
        <fullName evidence="2">Uncharacterized protein</fullName>
    </submittedName>
</protein>
<name>A0AAV7GNP0_DENCH</name>